<dbReference type="AlphaFoldDB" id="A0A6P6R115"/>
<keyword evidence="4 6" id="KW-1015">Disulfide bond</keyword>
<dbReference type="PROSITE" id="PS50923">
    <property type="entry name" value="SUSHI"/>
    <property type="match status" value="2"/>
</dbReference>
<dbReference type="Proteomes" id="UP000515129">
    <property type="component" value="Chromosome 16"/>
</dbReference>
<evidence type="ECO:0000256" key="5">
    <source>
        <dbReference type="ARBA" id="ARBA00023180"/>
    </source>
</evidence>
<keyword evidence="2" id="KW-0378">Hydrolase</keyword>
<gene>
    <name evidence="11" type="primary">LOC113115798</name>
</gene>
<dbReference type="GO" id="GO:0004252">
    <property type="term" value="F:serine-type endopeptidase activity"/>
    <property type="evidence" value="ECO:0007669"/>
    <property type="project" value="InterPro"/>
</dbReference>
<dbReference type="InterPro" id="IPR009003">
    <property type="entry name" value="Peptidase_S1_PA"/>
</dbReference>
<proteinExistence type="predicted"/>
<protein>
    <submittedName>
        <fullName evidence="11">Transmembrane protease serine 3-like isoform X1</fullName>
    </submittedName>
</protein>
<dbReference type="GeneID" id="113115798"/>
<keyword evidence="6" id="KW-0768">Sushi</keyword>
<dbReference type="CDD" id="cd00033">
    <property type="entry name" value="CCP"/>
    <property type="match status" value="2"/>
</dbReference>
<dbReference type="SMART" id="SM00020">
    <property type="entry name" value="Tryp_SPc"/>
    <property type="match status" value="1"/>
</dbReference>
<evidence type="ECO:0000259" key="8">
    <source>
        <dbReference type="PROSITE" id="PS50240"/>
    </source>
</evidence>
<dbReference type="InterPro" id="IPR001254">
    <property type="entry name" value="Trypsin_dom"/>
</dbReference>
<evidence type="ECO:0000256" key="1">
    <source>
        <dbReference type="ARBA" id="ARBA00022670"/>
    </source>
</evidence>
<dbReference type="Pfam" id="PF00089">
    <property type="entry name" value="Trypsin"/>
    <property type="match status" value="1"/>
</dbReference>
<comment type="caution">
    <text evidence="6">Lacks conserved residue(s) required for the propagation of feature annotation.</text>
</comment>
<keyword evidence="7" id="KW-0732">Signal</keyword>
<keyword evidence="10" id="KW-1185">Reference proteome</keyword>
<accession>A0A6P6R115</accession>
<feature type="disulfide bond" evidence="6">
    <location>
        <begin position="88"/>
        <end position="131"/>
    </location>
</feature>
<dbReference type="InterPro" id="IPR001314">
    <property type="entry name" value="Peptidase_S1A"/>
</dbReference>
<dbReference type="Gene3D" id="2.40.10.10">
    <property type="entry name" value="Trypsin-like serine proteases"/>
    <property type="match status" value="1"/>
</dbReference>
<feature type="chain" id="PRO_5028190792" evidence="7">
    <location>
        <begin position="25"/>
        <end position="410"/>
    </location>
</feature>
<dbReference type="PANTHER" id="PTHR24252:SF27">
    <property type="entry name" value="TRANSMEMBRANE PROTEASE SERINE 3-LIKE"/>
    <property type="match status" value="1"/>
</dbReference>
<feature type="signal peptide" evidence="7">
    <location>
        <begin position="1"/>
        <end position="24"/>
    </location>
</feature>
<name>A0A6P6R115_CARAU</name>
<reference evidence="11" key="1">
    <citation type="submission" date="2025-08" db="UniProtKB">
        <authorList>
            <consortium name="RefSeq"/>
        </authorList>
    </citation>
    <scope>IDENTIFICATION</scope>
    <source>
        <strain evidence="11">Wakin</strain>
        <tissue evidence="11">Muscle</tissue>
    </source>
</reference>
<feature type="domain" description="Sushi" evidence="9">
    <location>
        <begin position="86"/>
        <end position="144"/>
    </location>
</feature>
<dbReference type="CDD" id="cd00190">
    <property type="entry name" value="Tryp_SPc"/>
    <property type="match status" value="1"/>
</dbReference>
<dbReference type="InterPro" id="IPR043504">
    <property type="entry name" value="Peptidase_S1_PA_chymotrypsin"/>
</dbReference>
<dbReference type="InterPro" id="IPR000436">
    <property type="entry name" value="Sushi_SCR_CCP_dom"/>
</dbReference>
<organism evidence="10 11">
    <name type="scientific">Carassius auratus</name>
    <name type="common">Goldfish</name>
    <dbReference type="NCBI Taxonomy" id="7957"/>
    <lineage>
        <taxon>Eukaryota</taxon>
        <taxon>Metazoa</taxon>
        <taxon>Chordata</taxon>
        <taxon>Craniata</taxon>
        <taxon>Vertebrata</taxon>
        <taxon>Euteleostomi</taxon>
        <taxon>Actinopterygii</taxon>
        <taxon>Neopterygii</taxon>
        <taxon>Teleostei</taxon>
        <taxon>Ostariophysi</taxon>
        <taxon>Cypriniformes</taxon>
        <taxon>Cyprinidae</taxon>
        <taxon>Cyprininae</taxon>
        <taxon>Carassius</taxon>
    </lineage>
</organism>
<dbReference type="PRINTS" id="PR00722">
    <property type="entry name" value="CHYMOTRYPSIN"/>
</dbReference>
<dbReference type="RefSeq" id="XP_026139206.1">
    <property type="nucleotide sequence ID" value="XM_026283421.1"/>
</dbReference>
<dbReference type="OrthoDB" id="93664at2759"/>
<evidence type="ECO:0000256" key="4">
    <source>
        <dbReference type="ARBA" id="ARBA00023157"/>
    </source>
</evidence>
<evidence type="ECO:0000256" key="3">
    <source>
        <dbReference type="ARBA" id="ARBA00022825"/>
    </source>
</evidence>
<dbReference type="Pfam" id="PF00084">
    <property type="entry name" value="Sushi"/>
    <property type="match status" value="2"/>
</dbReference>
<dbReference type="InterPro" id="IPR035976">
    <property type="entry name" value="Sushi/SCR/CCP_sf"/>
</dbReference>
<evidence type="ECO:0000313" key="11">
    <source>
        <dbReference type="RefSeq" id="XP_026139206.1"/>
    </source>
</evidence>
<dbReference type="SMART" id="SM00032">
    <property type="entry name" value="CCP"/>
    <property type="match status" value="2"/>
</dbReference>
<evidence type="ECO:0000256" key="7">
    <source>
        <dbReference type="SAM" id="SignalP"/>
    </source>
</evidence>
<evidence type="ECO:0000256" key="6">
    <source>
        <dbReference type="PROSITE-ProRule" id="PRU00302"/>
    </source>
</evidence>
<dbReference type="Gene3D" id="2.10.70.10">
    <property type="entry name" value="Complement Module, domain 1"/>
    <property type="match status" value="2"/>
</dbReference>
<dbReference type="SUPFAM" id="SSF57535">
    <property type="entry name" value="Complement control module/SCR domain"/>
    <property type="match status" value="2"/>
</dbReference>
<dbReference type="SUPFAM" id="SSF50494">
    <property type="entry name" value="Trypsin-like serine proteases"/>
    <property type="match status" value="1"/>
</dbReference>
<evidence type="ECO:0000256" key="2">
    <source>
        <dbReference type="ARBA" id="ARBA00022801"/>
    </source>
</evidence>
<dbReference type="PROSITE" id="PS00134">
    <property type="entry name" value="TRYPSIN_HIS"/>
    <property type="match status" value="1"/>
</dbReference>
<evidence type="ECO:0000313" key="10">
    <source>
        <dbReference type="Proteomes" id="UP000515129"/>
    </source>
</evidence>
<dbReference type="FunFam" id="2.40.10.10:FF:000003">
    <property type="entry name" value="Transmembrane serine protease 3"/>
    <property type="match status" value="1"/>
</dbReference>
<keyword evidence="3" id="KW-0720">Serine protease</keyword>
<keyword evidence="1" id="KW-0645">Protease</keyword>
<feature type="disulfide bond" evidence="6">
    <location>
        <begin position="28"/>
        <end position="71"/>
    </location>
</feature>
<keyword evidence="5" id="KW-0325">Glycoprotein</keyword>
<evidence type="ECO:0000259" key="9">
    <source>
        <dbReference type="PROSITE" id="PS50923"/>
    </source>
</evidence>
<feature type="domain" description="Sushi" evidence="9">
    <location>
        <begin position="26"/>
        <end position="84"/>
    </location>
</feature>
<sequence length="410" mass="45225">MRVPVKLLGFGLWWFFLNCARCQASVHCGIPPYVENAIITSKPEESYPDGSSITYLCRKSYFISGESMVTCRNGRWEKIPTCQASVHCGIPPYVENAIITSKPEESYPDGSNLTYLCRKSYFISGESMVTCRNGRWGKIPTCQDCSAEINTGSFLSRIVGGKEAAKGQWVWQASLQYQHQHLCGGVIISPRWVITAAHCFIENGTKPESDWSVVVDTVDISDPFQGKRYHTLQIHQHPQFSEKTLEYDLCLLRTQTEMEIGDGVRPVCLPRLTDSFPSGSSCWVTGWGHTKEGGSVMSHLRQASIQLINQTVCSQPTVYGSWLTPRMLCAGVLGGGVDSCQADSGGPLVCQTEAGDWRLAGVVSWGIGCGRVNKPGVYSRITSLLQWIHQTISVNTHHITESVTGSDLTQ</sequence>
<dbReference type="InterPro" id="IPR018114">
    <property type="entry name" value="TRYPSIN_HIS"/>
</dbReference>
<dbReference type="KEGG" id="caua:113115798"/>
<dbReference type="GO" id="GO:0006508">
    <property type="term" value="P:proteolysis"/>
    <property type="evidence" value="ECO:0007669"/>
    <property type="project" value="UniProtKB-KW"/>
</dbReference>
<feature type="domain" description="Peptidase S1" evidence="8">
    <location>
        <begin position="158"/>
        <end position="393"/>
    </location>
</feature>
<dbReference type="PROSITE" id="PS50240">
    <property type="entry name" value="TRYPSIN_DOM"/>
    <property type="match status" value="1"/>
</dbReference>
<dbReference type="PANTHER" id="PTHR24252">
    <property type="entry name" value="ACROSIN-RELATED"/>
    <property type="match status" value="1"/>
</dbReference>